<sequence length="110" mass="12825">MSIVHPWMICFDLPMPHEVFDLLSMEILGLTKFGIDTPGSVTITFSNLRRISYLFDKFQDCGGFRKQLGKGKGEAKLIVNSEKKERMVHNAKEQILRAKFFLWILEFVWD</sequence>
<accession>A0ABN8RZG7</accession>
<name>A0ABN8RZG7_9CNID</name>
<organism evidence="1 2">
    <name type="scientific">Porites evermanni</name>
    <dbReference type="NCBI Taxonomy" id="104178"/>
    <lineage>
        <taxon>Eukaryota</taxon>
        <taxon>Metazoa</taxon>
        <taxon>Cnidaria</taxon>
        <taxon>Anthozoa</taxon>
        <taxon>Hexacorallia</taxon>
        <taxon>Scleractinia</taxon>
        <taxon>Fungiina</taxon>
        <taxon>Poritidae</taxon>
        <taxon>Porites</taxon>
    </lineage>
</organism>
<keyword evidence="2" id="KW-1185">Reference proteome</keyword>
<evidence type="ECO:0000313" key="2">
    <source>
        <dbReference type="Proteomes" id="UP001159427"/>
    </source>
</evidence>
<dbReference type="Proteomes" id="UP001159427">
    <property type="component" value="Unassembled WGS sequence"/>
</dbReference>
<proteinExistence type="predicted"/>
<evidence type="ECO:0000313" key="1">
    <source>
        <dbReference type="EMBL" id="CAH3183926.1"/>
    </source>
</evidence>
<reference evidence="1 2" key="1">
    <citation type="submission" date="2022-05" db="EMBL/GenBank/DDBJ databases">
        <authorList>
            <consortium name="Genoscope - CEA"/>
            <person name="William W."/>
        </authorList>
    </citation>
    <scope>NUCLEOTIDE SEQUENCE [LARGE SCALE GENOMIC DNA]</scope>
</reference>
<comment type="caution">
    <text evidence="1">The sequence shown here is derived from an EMBL/GenBank/DDBJ whole genome shotgun (WGS) entry which is preliminary data.</text>
</comment>
<gene>
    <name evidence="1" type="ORF">PEVE_00015163</name>
</gene>
<protein>
    <submittedName>
        <fullName evidence="1">Uncharacterized protein</fullName>
    </submittedName>
</protein>
<dbReference type="EMBL" id="CALNXI010002160">
    <property type="protein sequence ID" value="CAH3183926.1"/>
    <property type="molecule type" value="Genomic_DNA"/>
</dbReference>